<dbReference type="AlphaFoldDB" id="A0A202F477"/>
<protein>
    <submittedName>
        <fullName evidence="1">Uncharacterized protein</fullName>
    </submittedName>
</protein>
<dbReference type="RefSeq" id="WP_056950381.1">
    <property type="nucleotide sequence ID" value="NZ_LNUA01000032.1"/>
</dbReference>
<name>A0A202F477_9LACO</name>
<evidence type="ECO:0000313" key="1">
    <source>
        <dbReference type="EMBL" id="OVE95265.1"/>
    </source>
</evidence>
<comment type="caution">
    <text evidence="1">The sequence shown here is derived from an EMBL/GenBank/DDBJ whole genome shotgun (WGS) entry which is preliminary data.</text>
</comment>
<sequence length="117" mass="13786">MKNKFVFGSKVNIHAHLNKKPIEYPNSDRQSLDEYVHGLDEELFIEKYKRIEAEEQGILIGVRNLKVWMVLEYGLDSYNPEKIIQSDYEYKTVYLVAISNRCIRKVYPEDVAIIDTD</sequence>
<gene>
    <name evidence="1" type="ORF">LKACC16343_02649</name>
</gene>
<dbReference type="Proteomes" id="UP000196232">
    <property type="component" value="Unassembled WGS sequence"/>
</dbReference>
<organism evidence="1 2">
    <name type="scientific">Companilactobacillus bobalius</name>
    <dbReference type="NCBI Taxonomy" id="2801451"/>
    <lineage>
        <taxon>Bacteria</taxon>
        <taxon>Bacillati</taxon>
        <taxon>Bacillota</taxon>
        <taxon>Bacilli</taxon>
        <taxon>Lactobacillales</taxon>
        <taxon>Lactobacillaceae</taxon>
        <taxon>Companilactobacillus</taxon>
    </lineage>
</organism>
<proteinExistence type="predicted"/>
<evidence type="ECO:0000313" key="2">
    <source>
        <dbReference type="Proteomes" id="UP000196232"/>
    </source>
</evidence>
<accession>A0A202F477</accession>
<reference evidence="1 2" key="1">
    <citation type="submission" date="2017-03" db="EMBL/GenBank/DDBJ databases">
        <title>Genome sequence of Lactobacillus bobalius KACC 16343.</title>
        <authorList>
            <person name="Chun J."/>
        </authorList>
    </citation>
    <scope>NUCLEOTIDE SEQUENCE [LARGE SCALE GENOMIC DNA]</scope>
    <source>
        <strain evidence="1 2">KACC 16343</strain>
    </source>
</reference>
<dbReference type="EMBL" id="MYFM01000010">
    <property type="protein sequence ID" value="OVE95265.1"/>
    <property type="molecule type" value="Genomic_DNA"/>
</dbReference>